<evidence type="ECO:0000256" key="1">
    <source>
        <dbReference type="SAM" id="MobiDB-lite"/>
    </source>
</evidence>
<sequence length="275" mass="29762">MSIDLIVGGTPSTLPETTSSTSSLYSSIAVDYDESYERPTHRRVYDLLAWEYAQSIALPANACIVDVGCGTGRWIPRWLERGHRVIGIEVAPGMIAELKAKSFDGDFALIESRMEEAVIAPGSVDLVLALGSVQYAADPEAMIRRFATWLRPGGAVCLYVDGLKSLVLELIRDGRQEEALDRLENRAGLFRDGDHEAPLALYDRHTLEAHFAEAGLVDVHCHGLAVAASALGRTGSTEAMEQDEEAAMDIERALSADPAMADAGLHILAIGFRPL</sequence>
<reference evidence="3 4" key="1">
    <citation type="journal article" date="2014" name="World J. Microbiol. Biotechnol.">
        <title>Biodiversity and physiological characteristics of Antarctic and Arctic lichens-associated bacteria.</title>
        <authorList>
            <person name="Lee Y.M."/>
            <person name="Kim E.H."/>
            <person name="Lee H.K."/>
            <person name="Hong S.G."/>
        </authorList>
    </citation>
    <scope>NUCLEOTIDE SEQUENCE [LARGE SCALE GENOMIC DNA]</scope>
    <source>
        <strain evidence="3 4">PAMC 26569</strain>
    </source>
</reference>
<dbReference type="AlphaFoldDB" id="A0A6M8HTV2"/>
<dbReference type="RefSeq" id="WP_171835106.1">
    <property type="nucleotide sequence ID" value="NZ_CP053708.1"/>
</dbReference>
<feature type="region of interest" description="Disordered" evidence="1">
    <location>
        <begin position="1"/>
        <end position="20"/>
    </location>
</feature>
<keyword evidence="4" id="KW-1185">Reference proteome</keyword>
<dbReference type="SUPFAM" id="SSF53335">
    <property type="entry name" value="S-adenosyl-L-methionine-dependent methyltransferases"/>
    <property type="match status" value="1"/>
</dbReference>
<name>A0A6M8HTV2_9PROT</name>
<dbReference type="GO" id="GO:0008757">
    <property type="term" value="F:S-adenosylmethionine-dependent methyltransferase activity"/>
    <property type="evidence" value="ECO:0007669"/>
    <property type="project" value="InterPro"/>
</dbReference>
<organism evidence="3 4">
    <name type="scientific">Lichenicola cladoniae</name>
    <dbReference type="NCBI Taxonomy" id="1484109"/>
    <lineage>
        <taxon>Bacteria</taxon>
        <taxon>Pseudomonadati</taxon>
        <taxon>Pseudomonadota</taxon>
        <taxon>Alphaproteobacteria</taxon>
        <taxon>Acetobacterales</taxon>
        <taxon>Acetobacteraceae</taxon>
        <taxon>Lichenicola</taxon>
    </lineage>
</organism>
<dbReference type="PANTHER" id="PTHR43861">
    <property type="entry name" value="TRANS-ACONITATE 2-METHYLTRANSFERASE-RELATED"/>
    <property type="match status" value="1"/>
</dbReference>
<dbReference type="Proteomes" id="UP000500767">
    <property type="component" value="Chromosome"/>
</dbReference>
<evidence type="ECO:0000313" key="3">
    <source>
        <dbReference type="EMBL" id="QKE91798.1"/>
    </source>
</evidence>
<dbReference type="GO" id="GO:0032259">
    <property type="term" value="P:methylation"/>
    <property type="evidence" value="ECO:0007669"/>
    <property type="project" value="UniProtKB-KW"/>
</dbReference>
<feature type="domain" description="Methyltransferase type 11" evidence="2">
    <location>
        <begin position="65"/>
        <end position="157"/>
    </location>
</feature>
<dbReference type="CDD" id="cd02440">
    <property type="entry name" value="AdoMet_MTases"/>
    <property type="match status" value="1"/>
</dbReference>
<dbReference type="KEGG" id="lck:HN018_18725"/>
<accession>A0A6M8HTV2</accession>
<dbReference type="InterPro" id="IPR029063">
    <property type="entry name" value="SAM-dependent_MTases_sf"/>
</dbReference>
<dbReference type="InterPro" id="IPR013216">
    <property type="entry name" value="Methyltransf_11"/>
</dbReference>
<evidence type="ECO:0000259" key="2">
    <source>
        <dbReference type="Pfam" id="PF08241"/>
    </source>
</evidence>
<gene>
    <name evidence="3" type="ORF">HN018_18725</name>
</gene>
<dbReference type="EMBL" id="CP053708">
    <property type="protein sequence ID" value="QKE91798.1"/>
    <property type="molecule type" value="Genomic_DNA"/>
</dbReference>
<feature type="compositionally biased region" description="Low complexity" evidence="1">
    <location>
        <begin position="10"/>
        <end position="20"/>
    </location>
</feature>
<dbReference type="Pfam" id="PF08241">
    <property type="entry name" value="Methyltransf_11"/>
    <property type="match status" value="1"/>
</dbReference>
<evidence type="ECO:0000313" key="4">
    <source>
        <dbReference type="Proteomes" id="UP000500767"/>
    </source>
</evidence>
<keyword evidence="3" id="KW-0808">Transferase</keyword>
<keyword evidence="3" id="KW-0489">Methyltransferase</keyword>
<protein>
    <submittedName>
        <fullName evidence="3">Class I SAM-dependent methyltransferase</fullName>
    </submittedName>
</protein>
<proteinExistence type="predicted"/>
<dbReference type="Gene3D" id="3.40.50.150">
    <property type="entry name" value="Vaccinia Virus protein VP39"/>
    <property type="match status" value="1"/>
</dbReference>